<dbReference type="SUPFAM" id="SSF48452">
    <property type="entry name" value="TPR-like"/>
    <property type="match status" value="2"/>
</dbReference>
<organism evidence="2 4">
    <name type="scientific">Leyella lascolaii</name>
    <dbReference type="NCBI Taxonomy" id="1776379"/>
    <lineage>
        <taxon>Bacteria</taxon>
        <taxon>Pseudomonadati</taxon>
        <taxon>Bacteroidota</taxon>
        <taxon>Bacteroidia</taxon>
        <taxon>Bacteroidales</taxon>
        <taxon>Prevotellaceae</taxon>
        <taxon>Leyella</taxon>
    </lineage>
</organism>
<comment type="caution">
    <text evidence="2">The sequence shown here is derived from an EMBL/GenBank/DDBJ whole genome shotgun (WGS) entry which is preliminary data.</text>
</comment>
<reference evidence="2" key="1">
    <citation type="submission" date="2023-06" db="EMBL/GenBank/DDBJ databases">
        <authorList>
            <person name="Zeman M."/>
            <person name="Kubasova T."/>
            <person name="Jahodarova E."/>
            <person name="Nykrynova M."/>
            <person name="Rychlik I."/>
        </authorList>
    </citation>
    <scope>NUCLEOTIDE SEQUENCE</scope>
    <source>
        <strain evidence="2">ET15</strain>
        <strain evidence="1">ET37</strain>
    </source>
</reference>
<dbReference type="AlphaFoldDB" id="A0AAW7JL70"/>
<evidence type="ECO:0000313" key="1">
    <source>
        <dbReference type="EMBL" id="MDN0023667.1"/>
    </source>
</evidence>
<dbReference type="Proteomes" id="UP001167831">
    <property type="component" value="Unassembled WGS sequence"/>
</dbReference>
<dbReference type="EMBL" id="JAUEIF010000011">
    <property type="protein sequence ID" value="MDN0026010.1"/>
    <property type="molecule type" value="Genomic_DNA"/>
</dbReference>
<dbReference type="Gene3D" id="1.25.40.10">
    <property type="entry name" value="Tetratricopeptide repeat domain"/>
    <property type="match status" value="1"/>
</dbReference>
<evidence type="ECO:0000313" key="2">
    <source>
        <dbReference type="EMBL" id="MDN0026010.1"/>
    </source>
</evidence>
<evidence type="ECO:0008006" key="5">
    <source>
        <dbReference type="Google" id="ProtNLM"/>
    </source>
</evidence>
<dbReference type="RefSeq" id="WP_273530787.1">
    <property type="nucleotide sequence ID" value="NZ_CALUKV010000001.1"/>
</dbReference>
<dbReference type="InterPro" id="IPR011990">
    <property type="entry name" value="TPR-like_helical_dom_sf"/>
</dbReference>
<proteinExistence type="predicted"/>
<dbReference type="EMBL" id="JAUEIE010000016">
    <property type="protein sequence ID" value="MDN0023667.1"/>
    <property type="molecule type" value="Genomic_DNA"/>
</dbReference>
<evidence type="ECO:0000313" key="4">
    <source>
        <dbReference type="Proteomes" id="UP001168478"/>
    </source>
</evidence>
<name>A0AAW7JL70_9BACT</name>
<keyword evidence="3" id="KW-1185">Reference proteome</keyword>
<dbReference type="Proteomes" id="UP001168478">
    <property type="component" value="Unassembled WGS sequence"/>
</dbReference>
<protein>
    <recommendedName>
        <fullName evidence="5">Tetratricopeptide repeat protein</fullName>
    </recommendedName>
</protein>
<sequence length="386" mass="45125">MFSQRKEISQAKAWVKAGNELAKAEESMRNLLKDSANRKNDKIWLVLFDAIKKQYDVGNEQLYLKKQYDTAVMFNATRRMFLVLESFDSIDAEPDKHGRIVLKYRKKHSAFLNTYRPNMYNGGLFFARKGDFKQAFDFFDTYIDCKNQPIFSEYDYGTRDSLLSRAAYMAVYCGFKQNDAGKTLKYSELAMADTARRKFLYQYLAETYKQQSDTAKYKSLLLAGFDRYPRSMYFFPRLFDLYYKHDDMRNALILCDRALETDSANAVFLYAKSTVLLNIGRYDECINISDGLIARNDTLADAYLNAGLAYFNQALRIDSNTLMSRKQKSRLRNLYKSAMPYLERYRALAPDQKGKWGMPLYTIYLNLNMGKEFEEIDTLLKTDDNK</sequence>
<accession>A0AAW7JL70</accession>
<evidence type="ECO:0000313" key="3">
    <source>
        <dbReference type="Proteomes" id="UP001167831"/>
    </source>
</evidence>
<reference evidence="2" key="2">
    <citation type="submission" date="2023-08" db="EMBL/GenBank/DDBJ databases">
        <title>Identification and characterization of horizontal gene transfer across gut microbiota members of farm animals based on homology search.</title>
        <authorList>
            <person name="Schwarzerova J."/>
            <person name="Nykrynova M."/>
            <person name="Jureckova K."/>
            <person name="Cejkova D."/>
            <person name="Rychlik I."/>
        </authorList>
    </citation>
    <scope>NUCLEOTIDE SEQUENCE</scope>
    <source>
        <strain evidence="2">ET15</strain>
        <strain evidence="1">ET37</strain>
    </source>
</reference>
<gene>
    <name evidence="1" type="ORF">QVN81_11670</name>
    <name evidence="2" type="ORF">QVN84_10835</name>
</gene>